<evidence type="ECO:0000259" key="5">
    <source>
        <dbReference type="PROSITE" id="PS50887"/>
    </source>
</evidence>
<dbReference type="Gene3D" id="3.20.20.450">
    <property type="entry name" value="EAL domain"/>
    <property type="match status" value="1"/>
</dbReference>
<dbReference type="SUPFAM" id="SSF55073">
    <property type="entry name" value="Nucleotide cyclase"/>
    <property type="match status" value="1"/>
</dbReference>
<dbReference type="Proteomes" id="UP000546200">
    <property type="component" value="Unassembled WGS sequence"/>
</dbReference>
<dbReference type="InterPro" id="IPR000700">
    <property type="entry name" value="PAS-assoc_C"/>
</dbReference>
<dbReference type="CDD" id="cd01949">
    <property type="entry name" value="GGDEF"/>
    <property type="match status" value="1"/>
</dbReference>
<dbReference type="PROSITE" id="PS50112">
    <property type="entry name" value="PAS"/>
    <property type="match status" value="1"/>
</dbReference>
<dbReference type="InterPro" id="IPR001610">
    <property type="entry name" value="PAC"/>
</dbReference>
<dbReference type="PROSITE" id="PS50887">
    <property type="entry name" value="GGDEF"/>
    <property type="match status" value="1"/>
</dbReference>
<evidence type="ECO:0000259" key="3">
    <source>
        <dbReference type="PROSITE" id="PS50113"/>
    </source>
</evidence>
<dbReference type="PANTHER" id="PTHR44757:SF2">
    <property type="entry name" value="BIOFILM ARCHITECTURE MAINTENANCE PROTEIN MBAA"/>
    <property type="match status" value="1"/>
</dbReference>
<dbReference type="NCBIfam" id="TIGR00229">
    <property type="entry name" value="sensory_box"/>
    <property type="match status" value="2"/>
</dbReference>
<protein>
    <submittedName>
        <fullName evidence="6">Diguanylate cyclase (GGDEF)-like protein/PAS domain S-box-containing protein</fullName>
    </submittedName>
</protein>
<dbReference type="Pfam" id="PF08447">
    <property type="entry name" value="PAS_3"/>
    <property type="match status" value="1"/>
</dbReference>
<feature type="domain" description="EAL" evidence="4">
    <location>
        <begin position="458"/>
        <end position="713"/>
    </location>
</feature>
<name>A0A7W9BGT2_9SPHN</name>
<dbReference type="InterPro" id="IPR029787">
    <property type="entry name" value="Nucleotide_cyclase"/>
</dbReference>
<dbReference type="InterPro" id="IPR043128">
    <property type="entry name" value="Rev_trsase/Diguanyl_cyclase"/>
</dbReference>
<dbReference type="InterPro" id="IPR035965">
    <property type="entry name" value="PAS-like_dom_sf"/>
</dbReference>
<dbReference type="Gene3D" id="3.30.450.20">
    <property type="entry name" value="PAS domain"/>
    <property type="match status" value="3"/>
</dbReference>
<keyword evidence="7" id="KW-1185">Reference proteome</keyword>
<dbReference type="Pfam" id="PF00990">
    <property type="entry name" value="GGDEF"/>
    <property type="match status" value="1"/>
</dbReference>
<sequence length="722" mass="79186">MVDEDGEPASTITTASDITARQRAEQTLRESEEHYRHTVELSPQIAWIADAGGSILQVSSRWHTVTGIPQRAALGQQWIEALHPDDVAPTQARWEDSIATHQPVDVSYRLRGRDGLYRWFRARAVARLNGQGEVTRWYGSLEDIHDRRVTEDALRDSEERFRLAAQAAGLGIWDYDAVSGKREWSDEFKAMLGLDPRIQPDVPTALGLVIPADQPLLQALVTAAHAGDTTTRFDVALRIRRANDGAERCMQTGGWRMYASSGRLTLVLVTIRDVTEERTAEDRIRWTANHDAMTGVPNRAFFTEQLNTAIRAALPDTVLALILLDVDRLKEINDTHGHDAGDMLLRTFATRLKTAFGAEAVIGRLGGDEFGLLLKGMEGDRLHACVHDALTLMATPFEYEGQTLDTQATAGLATYPAHGTTSDNLLKASDIALYVGKNSQRGALSIFESTMRAGVQKRTSTLNVARTAIRDNRIVPFYQPKVELATGQVVGFEALLRWRHDSLGIQTPDTICAAFEDTNLAIALGDQMYRSVAHDLRRWLDMGLEPGRVAINLAPAEFRHGHLIGRVLGPFEQAGVPLDRVEIEITETVLLGRDTDKVASILVAFRESGARIALDDFGTGYASLTHLKSFPVDVIKIDQSFVRNLCDGSDDAAIVDAMVSLAGRLRIEVVAEGVQEAEQADYLQRRGCALAQGHLFSPAVPAARAEAFLKPGAAGLGRVITG</sequence>
<feature type="domain" description="GGDEF" evidence="5">
    <location>
        <begin position="317"/>
        <end position="449"/>
    </location>
</feature>
<dbReference type="CDD" id="cd01948">
    <property type="entry name" value="EAL"/>
    <property type="match status" value="1"/>
</dbReference>
<dbReference type="PROSITE" id="PS50883">
    <property type="entry name" value="EAL"/>
    <property type="match status" value="1"/>
</dbReference>
<feature type="compositionally biased region" description="Low complexity" evidence="1">
    <location>
        <begin position="9"/>
        <end position="19"/>
    </location>
</feature>
<dbReference type="SUPFAM" id="SSF55785">
    <property type="entry name" value="PYP-like sensor domain (PAS domain)"/>
    <property type="match status" value="2"/>
</dbReference>
<dbReference type="InterPro" id="IPR000160">
    <property type="entry name" value="GGDEF_dom"/>
</dbReference>
<dbReference type="CDD" id="cd00130">
    <property type="entry name" value="PAS"/>
    <property type="match status" value="1"/>
</dbReference>
<dbReference type="AlphaFoldDB" id="A0A7W9BGT2"/>
<gene>
    <name evidence="6" type="ORF">FHS94_003813</name>
</gene>
<dbReference type="PROSITE" id="PS50113">
    <property type="entry name" value="PAC"/>
    <property type="match status" value="3"/>
</dbReference>
<feature type="domain" description="PAS" evidence="2">
    <location>
        <begin position="31"/>
        <end position="101"/>
    </location>
</feature>
<dbReference type="SUPFAM" id="SSF141868">
    <property type="entry name" value="EAL domain-like"/>
    <property type="match status" value="1"/>
</dbReference>
<dbReference type="Gene3D" id="3.30.70.270">
    <property type="match status" value="1"/>
</dbReference>
<proteinExistence type="predicted"/>
<dbReference type="InterPro" id="IPR001633">
    <property type="entry name" value="EAL_dom"/>
</dbReference>
<evidence type="ECO:0000256" key="1">
    <source>
        <dbReference type="SAM" id="MobiDB-lite"/>
    </source>
</evidence>
<evidence type="ECO:0000259" key="2">
    <source>
        <dbReference type="PROSITE" id="PS50112"/>
    </source>
</evidence>
<dbReference type="SMART" id="SM00091">
    <property type="entry name" value="PAS"/>
    <property type="match status" value="2"/>
</dbReference>
<dbReference type="EMBL" id="JACIJK010000018">
    <property type="protein sequence ID" value="MBB5716941.1"/>
    <property type="molecule type" value="Genomic_DNA"/>
</dbReference>
<organism evidence="6 7">
    <name type="scientific">Sphingomonas aerophila</name>
    <dbReference type="NCBI Taxonomy" id="1344948"/>
    <lineage>
        <taxon>Bacteria</taxon>
        <taxon>Pseudomonadati</taxon>
        <taxon>Pseudomonadota</taxon>
        <taxon>Alphaproteobacteria</taxon>
        <taxon>Sphingomonadales</taxon>
        <taxon>Sphingomonadaceae</taxon>
        <taxon>Sphingomonas</taxon>
    </lineage>
</organism>
<dbReference type="InterPro" id="IPR035919">
    <property type="entry name" value="EAL_sf"/>
</dbReference>
<feature type="domain" description="PAC" evidence="3">
    <location>
        <begin position="1"/>
        <end position="30"/>
    </location>
</feature>
<dbReference type="SMART" id="SM00086">
    <property type="entry name" value="PAC"/>
    <property type="match status" value="2"/>
</dbReference>
<dbReference type="InterPro" id="IPR052155">
    <property type="entry name" value="Biofilm_reg_signaling"/>
</dbReference>
<comment type="caution">
    <text evidence="6">The sequence shown here is derived from an EMBL/GenBank/DDBJ whole genome shotgun (WGS) entry which is preliminary data.</text>
</comment>
<evidence type="ECO:0000313" key="7">
    <source>
        <dbReference type="Proteomes" id="UP000546200"/>
    </source>
</evidence>
<dbReference type="InterPro" id="IPR000014">
    <property type="entry name" value="PAS"/>
</dbReference>
<feature type="domain" description="PAC" evidence="3">
    <location>
        <begin position="104"/>
        <end position="156"/>
    </location>
</feature>
<evidence type="ECO:0000313" key="6">
    <source>
        <dbReference type="EMBL" id="MBB5716941.1"/>
    </source>
</evidence>
<dbReference type="FunFam" id="3.30.450.20:FF:000099">
    <property type="entry name" value="Sensory box sensor histidine kinase"/>
    <property type="match status" value="1"/>
</dbReference>
<feature type="domain" description="PAC" evidence="3">
    <location>
        <begin position="233"/>
        <end position="286"/>
    </location>
</feature>
<dbReference type="InterPro" id="IPR013655">
    <property type="entry name" value="PAS_fold_3"/>
</dbReference>
<reference evidence="6 7" key="1">
    <citation type="submission" date="2020-08" db="EMBL/GenBank/DDBJ databases">
        <title>Genomic Encyclopedia of Type Strains, Phase IV (KMG-IV): sequencing the most valuable type-strain genomes for metagenomic binning, comparative biology and taxonomic classification.</title>
        <authorList>
            <person name="Goeker M."/>
        </authorList>
    </citation>
    <scope>NUCLEOTIDE SEQUENCE [LARGE SCALE GENOMIC DNA]</scope>
    <source>
        <strain evidence="6 7">DSM 100044</strain>
    </source>
</reference>
<evidence type="ECO:0000259" key="4">
    <source>
        <dbReference type="PROSITE" id="PS50883"/>
    </source>
</evidence>
<dbReference type="PANTHER" id="PTHR44757">
    <property type="entry name" value="DIGUANYLATE CYCLASE DGCP"/>
    <property type="match status" value="1"/>
</dbReference>
<dbReference type="SMART" id="SM00052">
    <property type="entry name" value="EAL"/>
    <property type="match status" value="1"/>
</dbReference>
<feature type="region of interest" description="Disordered" evidence="1">
    <location>
        <begin position="1"/>
        <end position="21"/>
    </location>
</feature>
<dbReference type="NCBIfam" id="TIGR00254">
    <property type="entry name" value="GGDEF"/>
    <property type="match status" value="1"/>
</dbReference>
<accession>A0A7W9BGT2</accession>
<dbReference type="SMART" id="SM00267">
    <property type="entry name" value="GGDEF"/>
    <property type="match status" value="1"/>
</dbReference>
<dbReference type="Pfam" id="PF00563">
    <property type="entry name" value="EAL"/>
    <property type="match status" value="1"/>
</dbReference>